<dbReference type="Pfam" id="PF00797">
    <property type="entry name" value="Acetyltransf_2"/>
    <property type="match status" value="1"/>
</dbReference>
<dbReference type="PRINTS" id="PR01543">
    <property type="entry name" value="ANATRNSFRASE"/>
</dbReference>
<sequence>MLDLPAYLARIALPLAPEPDAEGLATLQRAHRLAIPFENLDIPLGRGISLDPDAVFDKLVTRSRGGYCFEQNSLFLRALHAIGFDARPLLARVWLGQSEVPPKTHTLSLVTLDGQEWIADAGFGGSYTPPMPLIDGTEAATPDGARHRLRRDADHGWMLERHGHAETTDGRGSHDGWVPQYSFTEERVWPADLAMANHFAATVPGGRFTTHRIVSIVLPSGFASLTDRHYTRRNGERGSAGEITDARTYRMRLSLMFGLHLTVEEVDGLGLF</sequence>
<dbReference type="OrthoDB" id="7181050at2"/>
<accession>A0A1I6K545</accession>
<proteinExistence type="inferred from homology"/>
<keyword evidence="4" id="KW-1185">Reference proteome</keyword>
<evidence type="ECO:0000313" key="4">
    <source>
        <dbReference type="Proteomes" id="UP000198824"/>
    </source>
</evidence>
<keyword evidence="3" id="KW-0808">Transferase</keyword>
<dbReference type="EMBL" id="FOZG01000001">
    <property type="protein sequence ID" value="SFR86274.1"/>
    <property type="molecule type" value="Genomic_DNA"/>
</dbReference>
<gene>
    <name evidence="3" type="ORF">SAMN05192580_1332</name>
</gene>
<dbReference type="Proteomes" id="UP000198824">
    <property type="component" value="Unassembled WGS sequence"/>
</dbReference>
<dbReference type="RefSeq" id="WP_093312579.1">
    <property type="nucleotide sequence ID" value="NZ_FOZG01000001.1"/>
</dbReference>
<dbReference type="PANTHER" id="PTHR11786">
    <property type="entry name" value="N-HYDROXYARYLAMINE O-ACETYLTRANSFERASE"/>
    <property type="match status" value="1"/>
</dbReference>
<dbReference type="Gene3D" id="3.30.2140.10">
    <property type="entry name" value="Arylamine N-acetyltransferase"/>
    <property type="match status" value="1"/>
</dbReference>
<dbReference type="AlphaFoldDB" id="A0A1I6K545"/>
<dbReference type="InterPro" id="IPR038765">
    <property type="entry name" value="Papain-like_cys_pep_sf"/>
</dbReference>
<protein>
    <submittedName>
        <fullName evidence="3">N-hydroxyarylamine O-acetyltransferase</fullName>
    </submittedName>
</protein>
<evidence type="ECO:0000313" key="3">
    <source>
        <dbReference type="EMBL" id="SFR86274.1"/>
    </source>
</evidence>
<dbReference type="Gene3D" id="2.40.128.150">
    <property type="entry name" value="Cysteine proteinases"/>
    <property type="match status" value="1"/>
</dbReference>
<dbReference type="SUPFAM" id="SSF54001">
    <property type="entry name" value="Cysteine proteinases"/>
    <property type="match status" value="1"/>
</dbReference>
<evidence type="ECO:0000256" key="1">
    <source>
        <dbReference type="ARBA" id="ARBA00006547"/>
    </source>
</evidence>
<dbReference type="PANTHER" id="PTHR11786:SF0">
    <property type="entry name" value="ARYLAMINE N-ACETYLTRANSFERASE 4-RELATED"/>
    <property type="match status" value="1"/>
</dbReference>
<dbReference type="GO" id="GO:0016407">
    <property type="term" value="F:acetyltransferase activity"/>
    <property type="evidence" value="ECO:0007669"/>
    <property type="project" value="InterPro"/>
</dbReference>
<evidence type="ECO:0000256" key="2">
    <source>
        <dbReference type="RuleBase" id="RU003452"/>
    </source>
</evidence>
<dbReference type="InterPro" id="IPR001447">
    <property type="entry name" value="Arylamine_N-AcTrfase"/>
</dbReference>
<name>A0A1I6K545_9SPHN</name>
<dbReference type="STRING" id="1166337.SAMN05192580_1332"/>
<organism evidence="3 4">
    <name type="scientific">Sphingomonas jatrophae</name>
    <dbReference type="NCBI Taxonomy" id="1166337"/>
    <lineage>
        <taxon>Bacteria</taxon>
        <taxon>Pseudomonadati</taxon>
        <taxon>Pseudomonadota</taxon>
        <taxon>Alphaproteobacteria</taxon>
        <taxon>Sphingomonadales</taxon>
        <taxon>Sphingomonadaceae</taxon>
        <taxon>Sphingomonas</taxon>
    </lineage>
</organism>
<comment type="similarity">
    <text evidence="1 2">Belongs to the arylamine N-acetyltransferase family.</text>
</comment>
<reference evidence="3 4" key="1">
    <citation type="submission" date="2016-10" db="EMBL/GenBank/DDBJ databases">
        <authorList>
            <person name="de Groot N.N."/>
        </authorList>
    </citation>
    <scope>NUCLEOTIDE SEQUENCE [LARGE SCALE GENOMIC DNA]</scope>
    <source>
        <strain evidence="3 4">S5-249</strain>
    </source>
</reference>